<sequence>MTRFHLFTSYLNLVNNQVNLLVLLQADKDFRKVIVFVTNG</sequence>
<proteinExistence type="predicted"/>
<protein>
    <submittedName>
        <fullName evidence="1">Uncharacterized protein</fullName>
    </submittedName>
</protein>
<accession>A0A2P2IHC5</accession>
<organism evidence="1">
    <name type="scientific">Rhizophora mucronata</name>
    <name type="common">Asiatic mangrove</name>
    <dbReference type="NCBI Taxonomy" id="61149"/>
    <lineage>
        <taxon>Eukaryota</taxon>
        <taxon>Viridiplantae</taxon>
        <taxon>Streptophyta</taxon>
        <taxon>Embryophyta</taxon>
        <taxon>Tracheophyta</taxon>
        <taxon>Spermatophyta</taxon>
        <taxon>Magnoliopsida</taxon>
        <taxon>eudicotyledons</taxon>
        <taxon>Gunneridae</taxon>
        <taxon>Pentapetalae</taxon>
        <taxon>rosids</taxon>
        <taxon>fabids</taxon>
        <taxon>Malpighiales</taxon>
        <taxon>Rhizophoraceae</taxon>
        <taxon>Rhizophora</taxon>
    </lineage>
</organism>
<dbReference type="EMBL" id="GGEC01000128">
    <property type="protein sequence ID" value="MBW80611.1"/>
    <property type="molecule type" value="Transcribed_RNA"/>
</dbReference>
<name>A0A2P2IHC5_RHIMU</name>
<dbReference type="AlphaFoldDB" id="A0A2P2IHC5"/>
<dbReference type="EMBL" id="GGEC01000129">
    <property type="protein sequence ID" value="MBW80612.1"/>
    <property type="molecule type" value="Transcribed_RNA"/>
</dbReference>
<reference evidence="1" key="1">
    <citation type="submission" date="2018-02" db="EMBL/GenBank/DDBJ databases">
        <title>Rhizophora mucronata_Transcriptome.</title>
        <authorList>
            <person name="Meera S.P."/>
            <person name="Sreeshan A."/>
            <person name="Augustine A."/>
        </authorList>
    </citation>
    <scope>NUCLEOTIDE SEQUENCE</scope>
    <source>
        <tissue evidence="1">Leaf</tissue>
    </source>
</reference>
<evidence type="ECO:0000313" key="1">
    <source>
        <dbReference type="EMBL" id="MBW80612.1"/>
    </source>
</evidence>